<reference evidence="2" key="3">
    <citation type="submission" date="2014-01" db="EMBL/GenBank/DDBJ databases">
        <title>Evolution of pathogenesis and genome organization in the Tremellales.</title>
        <authorList>
            <person name="Cuomo C."/>
            <person name="Litvintseva A."/>
            <person name="Heitman J."/>
            <person name="Chen Y."/>
            <person name="Sun S."/>
            <person name="Springer D."/>
            <person name="Dromer F."/>
            <person name="Young S."/>
            <person name="Zeng Q."/>
            <person name="Chapman S."/>
            <person name="Gujja S."/>
            <person name="Saif S."/>
            <person name="Birren B."/>
        </authorList>
    </citation>
    <scope>NUCLEOTIDE SEQUENCE</scope>
    <source>
        <strain evidence="2">CBS 10118</strain>
    </source>
</reference>
<proteinExistence type="predicted"/>
<dbReference type="Proteomes" id="UP000092730">
    <property type="component" value="Chromosome 2"/>
</dbReference>
<gene>
    <name evidence="2" type="ORF">I302_01870</name>
    <name evidence="3" type="ORF">I302_103172</name>
</gene>
<accession>A0A1B9G7M7</accession>
<dbReference type="VEuPathDB" id="FungiDB:I302_01870"/>
<reference evidence="2" key="1">
    <citation type="submission" date="2013-07" db="EMBL/GenBank/DDBJ databases">
        <title>The Genome Sequence of Cryptococcus bestiolae CBS10118.</title>
        <authorList>
            <consortium name="The Broad Institute Genome Sequencing Platform"/>
            <person name="Cuomo C."/>
            <person name="Litvintseva A."/>
            <person name="Chen Y."/>
            <person name="Heitman J."/>
            <person name="Sun S."/>
            <person name="Springer D."/>
            <person name="Dromer F."/>
            <person name="Young S.K."/>
            <person name="Zeng Q."/>
            <person name="Gargeya S."/>
            <person name="Fitzgerald M."/>
            <person name="Abouelleil A."/>
            <person name="Alvarado L."/>
            <person name="Berlin A.M."/>
            <person name="Chapman S.B."/>
            <person name="Dewar J."/>
            <person name="Goldberg J."/>
            <person name="Griggs A."/>
            <person name="Gujja S."/>
            <person name="Hansen M."/>
            <person name="Howarth C."/>
            <person name="Imamovic A."/>
            <person name="Larimer J."/>
            <person name="McCowan C."/>
            <person name="Murphy C."/>
            <person name="Pearson M."/>
            <person name="Priest M."/>
            <person name="Roberts A."/>
            <person name="Saif S."/>
            <person name="Shea T."/>
            <person name="Sykes S."/>
            <person name="Wortman J."/>
            <person name="Nusbaum C."/>
            <person name="Birren B."/>
        </authorList>
    </citation>
    <scope>NUCLEOTIDE SEQUENCE [LARGE SCALE GENOMIC DNA]</scope>
    <source>
        <strain evidence="2">CBS 10118</strain>
    </source>
</reference>
<organism evidence="2">
    <name type="scientific">Kwoniella bestiolae CBS 10118</name>
    <dbReference type="NCBI Taxonomy" id="1296100"/>
    <lineage>
        <taxon>Eukaryota</taxon>
        <taxon>Fungi</taxon>
        <taxon>Dikarya</taxon>
        <taxon>Basidiomycota</taxon>
        <taxon>Agaricomycotina</taxon>
        <taxon>Tremellomycetes</taxon>
        <taxon>Tremellales</taxon>
        <taxon>Cryptococcaceae</taxon>
        <taxon>Kwoniella</taxon>
    </lineage>
</organism>
<evidence type="ECO:0000313" key="3">
    <source>
        <dbReference type="EMBL" id="WVW81181.1"/>
    </source>
</evidence>
<feature type="region of interest" description="Disordered" evidence="1">
    <location>
        <begin position="204"/>
        <end position="223"/>
    </location>
</feature>
<reference evidence="3" key="2">
    <citation type="submission" date="2013-07" db="EMBL/GenBank/DDBJ databases">
        <authorList>
            <consortium name="The Broad Institute Genome Sequencing Platform"/>
            <person name="Cuomo C."/>
            <person name="Litvintseva A."/>
            <person name="Chen Y."/>
            <person name="Heitman J."/>
            <person name="Sun S."/>
            <person name="Springer D."/>
            <person name="Dromer F."/>
            <person name="Young S.K."/>
            <person name="Zeng Q."/>
            <person name="Gargeya S."/>
            <person name="Fitzgerald M."/>
            <person name="Abouelleil A."/>
            <person name="Alvarado L."/>
            <person name="Berlin A.M."/>
            <person name="Chapman S.B."/>
            <person name="Dewar J."/>
            <person name="Goldberg J."/>
            <person name="Griggs A."/>
            <person name="Gujja S."/>
            <person name="Hansen M."/>
            <person name="Howarth C."/>
            <person name="Imamovic A."/>
            <person name="Larimer J."/>
            <person name="McCowan C."/>
            <person name="Murphy C."/>
            <person name="Pearson M."/>
            <person name="Priest M."/>
            <person name="Roberts A."/>
            <person name="Saif S."/>
            <person name="Shea T."/>
            <person name="Sykes S."/>
            <person name="Wortman J."/>
            <person name="Nusbaum C."/>
            <person name="Birren B."/>
        </authorList>
    </citation>
    <scope>NUCLEOTIDE SEQUENCE</scope>
    <source>
        <strain evidence="3">CBS 10118</strain>
    </source>
</reference>
<dbReference type="GeneID" id="30206269"/>
<reference evidence="3" key="4">
    <citation type="submission" date="2024-02" db="EMBL/GenBank/DDBJ databases">
        <title>Comparative genomics of Cryptococcus and Kwoniella reveals pathogenesis evolution and contrasting modes of karyotype evolution via chromosome fusion or intercentromeric recombination.</title>
        <authorList>
            <person name="Coelho M.A."/>
            <person name="David-Palma M."/>
            <person name="Shea T."/>
            <person name="Bowers K."/>
            <person name="McGinley-Smith S."/>
            <person name="Mohammad A.W."/>
            <person name="Gnirke A."/>
            <person name="Yurkov A.M."/>
            <person name="Nowrousian M."/>
            <person name="Sun S."/>
            <person name="Cuomo C.A."/>
            <person name="Heitman J."/>
        </authorList>
    </citation>
    <scope>NUCLEOTIDE SEQUENCE</scope>
    <source>
        <strain evidence="3">CBS 10118</strain>
    </source>
</reference>
<dbReference type="AlphaFoldDB" id="A0A1B9G7M7"/>
<keyword evidence="4" id="KW-1185">Reference proteome</keyword>
<dbReference type="KEGG" id="kbi:30206269"/>
<evidence type="ECO:0000313" key="4">
    <source>
        <dbReference type="Proteomes" id="UP000092730"/>
    </source>
</evidence>
<protein>
    <submittedName>
        <fullName evidence="2">Uncharacterized protein</fullName>
    </submittedName>
</protein>
<evidence type="ECO:0000313" key="2">
    <source>
        <dbReference type="EMBL" id="OCF27035.1"/>
    </source>
</evidence>
<evidence type="ECO:0000256" key="1">
    <source>
        <dbReference type="SAM" id="MobiDB-lite"/>
    </source>
</evidence>
<dbReference type="EMBL" id="KI894019">
    <property type="protein sequence ID" value="OCF27035.1"/>
    <property type="molecule type" value="Genomic_DNA"/>
</dbReference>
<dbReference type="RefSeq" id="XP_019048105.1">
    <property type="nucleotide sequence ID" value="XM_019188543.1"/>
</dbReference>
<sequence>MEFRRCVPNSRPRLKKVIGQLSLAGTEEVDRDNFKRICAKLLHERQEQNRLGKDRAATMRELALQEDYDIRLLRIDFLDHRKRQGRKSPFRSYGDDRLLVDVPSGQNHKRNRWNDRIWCVQKEVDNLVRGNQNLMEDINILSSMLKARCGRSANHQVNRERSPPSDSWAWLQRIRKLRSKRLKVREAERNVEYRWTSWDQGDEMGEQGSDCDTTAGPITIGFK</sequence>
<dbReference type="EMBL" id="CP144542">
    <property type="protein sequence ID" value="WVW81181.1"/>
    <property type="molecule type" value="Genomic_DNA"/>
</dbReference>
<name>A0A1B9G7M7_9TREE</name>